<dbReference type="InterPro" id="IPR001666">
    <property type="entry name" value="PI_transfer"/>
</dbReference>
<evidence type="ECO:0000256" key="2">
    <source>
        <dbReference type="ARBA" id="ARBA00004586"/>
    </source>
</evidence>
<accession>A0A8C9S739</accession>
<reference evidence="17 18" key="1">
    <citation type="submission" date="2019-04" db="EMBL/GenBank/DDBJ databases">
        <authorList>
            <consortium name="Wellcome Sanger Institute Data Sharing"/>
        </authorList>
    </citation>
    <scope>NUCLEOTIDE SEQUENCE [LARGE SCALE GENOMIC DNA]</scope>
</reference>
<evidence type="ECO:0000313" key="18">
    <source>
        <dbReference type="Proteomes" id="UP000694397"/>
    </source>
</evidence>
<evidence type="ECO:0000256" key="4">
    <source>
        <dbReference type="ARBA" id="ARBA00022824"/>
    </source>
</evidence>
<dbReference type="InterPro" id="IPR023393">
    <property type="entry name" value="START-like_dom_sf"/>
</dbReference>
<dbReference type="GO" id="GO:0005789">
    <property type="term" value="C:endoplasmic reticulum membrane"/>
    <property type="evidence" value="ECO:0007669"/>
    <property type="project" value="UniProtKB-SubCell"/>
</dbReference>
<evidence type="ECO:0000256" key="7">
    <source>
        <dbReference type="ARBA" id="ARBA00023055"/>
    </source>
</evidence>
<evidence type="ECO:0000256" key="1">
    <source>
        <dbReference type="ARBA" id="ARBA00004394"/>
    </source>
</evidence>
<evidence type="ECO:0000313" key="17">
    <source>
        <dbReference type="Ensembl" id="ENSSFOP00015027407.2"/>
    </source>
</evidence>
<dbReference type="AlphaFoldDB" id="A0A8C9S739"/>
<dbReference type="GO" id="GO:0035091">
    <property type="term" value="F:phosphatidylinositol binding"/>
    <property type="evidence" value="ECO:0007669"/>
    <property type="project" value="TreeGrafter"/>
</dbReference>
<keyword evidence="3" id="KW-0813">Transport</keyword>
<evidence type="ECO:0000256" key="15">
    <source>
        <dbReference type="SAM" id="SignalP"/>
    </source>
</evidence>
<dbReference type="Gene3D" id="3.30.530.20">
    <property type="match status" value="2"/>
</dbReference>
<dbReference type="PANTHER" id="PTHR10658">
    <property type="entry name" value="PHOSPHATIDYLINOSITOL TRANSFER PROTEIN"/>
    <property type="match status" value="1"/>
</dbReference>
<keyword evidence="8" id="KW-0446">Lipid-binding</keyword>
<dbReference type="Proteomes" id="UP000694397">
    <property type="component" value="Chromosome 1"/>
</dbReference>
<dbReference type="GO" id="GO:0000139">
    <property type="term" value="C:Golgi membrane"/>
    <property type="evidence" value="ECO:0007669"/>
    <property type="project" value="UniProtKB-SubCell"/>
</dbReference>
<evidence type="ECO:0000256" key="12">
    <source>
        <dbReference type="ARBA" id="ARBA00036388"/>
    </source>
</evidence>
<evidence type="ECO:0000256" key="9">
    <source>
        <dbReference type="ARBA" id="ARBA00023136"/>
    </source>
</evidence>
<organism evidence="17 18">
    <name type="scientific">Scleropages formosus</name>
    <name type="common">Asian bonytongue</name>
    <name type="synonym">Osteoglossum formosum</name>
    <dbReference type="NCBI Taxonomy" id="113540"/>
    <lineage>
        <taxon>Eukaryota</taxon>
        <taxon>Metazoa</taxon>
        <taxon>Chordata</taxon>
        <taxon>Craniata</taxon>
        <taxon>Vertebrata</taxon>
        <taxon>Euteleostomi</taxon>
        <taxon>Actinopterygii</taxon>
        <taxon>Neopterygii</taxon>
        <taxon>Teleostei</taxon>
        <taxon>Osteoglossocephala</taxon>
        <taxon>Osteoglossomorpha</taxon>
        <taxon>Osteoglossiformes</taxon>
        <taxon>Osteoglossidae</taxon>
        <taxon>Scleropages</taxon>
    </lineage>
</organism>
<keyword evidence="9" id="KW-0472">Membrane</keyword>
<dbReference type="InterPro" id="IPR055261">
    <property type="entry name" value="PI_transfer_N"/>
</dbReference>
<keyword evidence="5" id="KW-0007">Acetylation</keyword>
<protein>
    <recommendedName>
        <fullName evidence="14">Phosphatidylinositol transfer protein beta isoform</fullName>
    </recommendedName>
</protein>
<keyword evidence="18" id="KW-1185">Reference proteome</keyword>
<evidence type="ECO:0000256" key="14">
    <source>
        <dbReference type="ARBA" id="ARBA00041171"/>
    </source>
</evidence>
<keyword evidence="15" id="KW-0732">Signal</keyword>
<proteinExistence type="inferred from homology"/>
<evidence type="ECO:0000256" key="10">
    <source>
        <dbReference type="ARBA" id="ARBA00023723"/>
    </source>
</evidence>
<dbReference type="GO" id="GO:0008525">
    <property type="term" value="F:phosphatidylcholine transporter activity"/>
    <property type="evidence" value="ECO:0007669"/>
    <property type="project" value="TreeGrafter"/>
</dbReference>
<evidence type="ECO:0000256" key="6">
    <source>
        <dbReference type="ARBA" id="ARBA00023034"/>
    </source>
</evidence>
<keyword evidence="7" id="KW-0445">Lipid transport</keyword>
<evidence type="ECO:0000259" key="16">
    <source>
        <dbReference type="Pfam" id="PF02121"/>
    </source>
</evidence>
<feature type="signal peptide" evidence="15">
    <location>
        <begin position="1"/>
        <end position="25"/>
    </location>
</feature>
<feature type="chain" id="PRO_5034466334" description="Phosphatidylinositol transfer protein beta isoform" evidence="15">
    <location>
        <begin position="26"/>
        <end position="180"/>
    </location>
</feature>
<evidence type="ECO:0000256" key="11">
    <source>
        <dbReference type="ARBA" id="ARBA00024146"/>
    </source>
</evidence>
<comment type="catalytic activity">
    <reaction evidence="11">
        <text>a 1,2-diacyl-sn-glycero-3-phospho-(1D-myo-inositol)(in) = a 1,2-diacyl-sn-glycero-3-phospho-(1D-myo-inositol)(out)</text>
        <dbReference type="Rhea" id="RHEA:38691"/>
        <dbReference type="ChEBI" id="CHEBI:57880"/>
    </reaction>
    <physiologicalReaction direction="left-to-right" evidence="11">
        <dbReference type="Rhea" id="RHEA:38692"/>
    </physiologicalReaction>
</comment>
<comment type="catalytic activity">
    <reaction evidence="10">
        <text>a 1,2-diacyl-sn-glycero-3-phosphocholine(in) = a 1,2-diacyl-sn-glycero-3-phosphocholine(out)</text>
        <dbReference type="Rhea" id="RHEA:38571"/>
        <dbReference type="ChEBI" id="CHEBI:57643"/>
    </reaction>
    <physiologicalReaction direction="left-to-right" evidence="10">
        <dbReference type="Rhea" id="RHEA:38572"/>
    </physiologicalReaction>
</comment>
<comment type="catalytic activity">
    <reaction evidence="12">
        <text>an N-(acyl)-sphingosylphosphocholine(in) = an N-(acyl)-sphingosylphosphocholine(out)</text>
        <dbReference type="Rhea" id="RHEA:43776"/>
        <dbReference type="ChEBI" id="CHEBI:64583"/>
    </reaction>
    <physiologicalReaction direction="left-to-right" evidence="12">
        <dbReference type="Rhea" id="RHEA:43777"/>
    </physiologicalReaction>
</comment>
<comment type="similarity">
    <text evidence="13">Belongs to the PtdIns transfer protein family. PI transfer class I subfamily.</text>
</comment>
<dbReference type="Pfam" id="PF02121">
    <property type="entry name" value="IP_trans"/>
    <property type="match status" value="2"/>
</dbReference>
<dbReference type="SUPFAM" id="SSF55961">
    <property type="entry name" value="Bet v1-like"/>
    <property type="match status" value="1"/>
</dbReference>
<sequence>MAPAWLFQEMGSIWVSLWSLPTAYCPLLLSPPALVCSQVSTFVKMIVPEGALVFHEKAWNAYRYCCTSEFFNEYIKDDQSLFFFFKCFGTKMSHNVSPATDVDANVQVLCSLQKELLSNTELENFMHRQERRIFTNFHQEPFCWIEFTKEVIPRMEDETQRKRMACALQVRGKNLPRWRC</sequence>
<evidence type="ECO:0000256" key="5">
    <source>
        <dbReference type="ARBA" id="ARBA00022990"/>
    </source>
</evidence>
<dbReference type="GO" id="GO:0008526">
    <property type="term" value="F:phosphatidylinositol transfer activity"/>
    <property type="evidence" value="ECO:0007669"/>
    <property type="project" value="TreeGrafter"/>
</dbReference>
<dbReference type="OrthoDB" id="18453at2759"/>
<dbReference type="PANTHER" id="PTHR10658:SF27">
    <property type="entry name" value="PHOSPHATIDYLINOSITOL TRANSFER PROTEIN BETA ISOFORM"/>
    <property type="match status" value="1"/>
</dbReference>
<dbReference type="Ensembl" id="ENSSFOT00015027716.2">
    <property type="protein sequence ID" value="ENSSFOP00015027407.2"/>
    <property type="gene ID" value="ENSSFOG00015017565.2"/>
</dbReference>
<keyword evidence="4" id="KW-0256">Endoplasmic reticulum</keyword>
<dbReference type="GO" id="GO:0031210">
    <property type="term" value="F:phosphatidylcholine binding"/>
    <property type="evidence" value="ECO:0007669"/>
    <property type="project" value="TreeGrafter"/>
</dbReference>
<name>A0A8C9S739_SCLFO</name>
<comment type="subcellular location">
    <subcellularLocation>
        <location evidence="2">Endoplasmic reticulum membrane</location>
    </subcellularLocation>
    <subcellularLocation>
        <location evidence="1">Golgi apparatus membrane</location>
    </subcellularLocation>
</comment>
<feature type="domain" description="Phosphatidylinositol transfer protein N-terminal" evidence="16">
    <location>
        <begin position="119"/>
        <end position="160"/>
    </location>
</feature>
<evidence type="ECO:0000256" key="13">
    <source>
        <dbReference type="ARBA" id="ARBA00038104"/>
    </source>
</evidence>
<feature type="domain" description="Phosphatidylinositol transfer protein N-terminal" evidence="16">
    <location>
        <begin position="37"/>
        <end position="78"/>
    </location>
</feature>
<evidence type="ECO:0000256" key="3">
    <source>
        <dbReference type="ARBA" id="ARBA00022448"/>
    </source>
</evidence>
<keyword evidence="6" id="KW-0333">Golgi apparatus</keyword>
<evidence type="ECO:0000256" key="8">
    <source>
        <dbReference type="ARBA" id="ARBA00023121"/>
    </source>
</evidence>
<reference evidence="17" key="2">
    <citation type="submission" date="2025-08" db="UniProtKB">
        <authorList>
            <consortium name="Ensembl"/>
        </authorList>
    </citation>
    <scope>IDENTIFICATION</scope>
</reference>
<reference evidence="17" key="3">
    <citation type="submission" date="2025-09" db="UniProtKB">
        <authorList>
            <consortium name="Ensembl"/>
        </authorList>
    </citation>
    <scope>IDENTIFICATION</scope>
</reference>